<gene>
    <name evidence="1" type="ORF">TSPGSL018_26484</name>
</gene>
<organism evidence="1">
    <name type="scientific">Tetraselmis sp. GSL018</name>
    <dbReference type="NCBI Taxonomy" id="582737"/>
    <lineage>
        <taxon>Eukaryota</taxon>
        <taxon>Viridiplantae</taxon>
        <taxon>Chlorophyta</taxon>
        <taxon>core chlorophytes</taxon>
        <taxon>Chlorodendrophyceae</taxon>
        <taxon>Chlorodendrales</taxon>
        <taxon>Chlorodendraceae</taxon>
        <taxon>Tetraselmis</taxon>
    </lineage>
</organism>
<dbReference type="EMBL" id="GBEZ01025765">
    <property type="protein sequence ID" value="JAC61361.1"/>
    <property type="molecule type" value="Transcribed_RNA"/>
</dbReference>
<proteinExistence type="predicted"/>
<name>A0A061QSM8_9CHLO</name>
<sequence>MDAAGGSLCTADGRVDVGRVEAHMRRLLRLPGFGRTAMPPAPEMNDKDLDTALAPLRAHSKSIPFEAVRQRLLASAFVGMLPPQAQSAHWQEILSRHTVEHFPAAVMAQVLTQAMQSLPEKAVSYFPIEDAALVALFAWKEDCSLDVSVPHTVPFADYFSAYLANACHAPELPDVVYGLESSEARLFIPSACTYPPDGTVVALLAGEARFYNGSTFMALSRGESGNNFRASLEDGAVLVVG</sequence>
<dbReference type="AlphaFoldDB" id="A0A061QSM8"/>
<feature type="non-terminal residue" evidence="1">
    <location>
        <position position="241"/>
    </location>
</feature>
<reference evidence="1" key="1">
    <citation type="submission" date="2014-05" db="EMBL/GenBank/DDBJ databases">
        <title>The transcriptome of the halophilic microalga Tetraselmis sp. GSL018 isolated from the Great Salt Lake, Utah.</title>
        <authorList>
            <person name="Jinkerson R.E."/>
            <person name="D'Adamo S."/>
            <person name="Posewitz M.C."/>
        </authorList>
    </citation>
    <scope>NUCLEOTIDE SEQUENCE</scope>
    <source>
        <strain evidence="1">GSL018</strain>
    </source>
</reference>
<evidence type="ECO:0000313" key="1">
    <source>
        <dbReference type="EMBL" id="JAC61361.1"/>
    </source>
</evidence>
<accession>A0A061QSM8</accession>
<protein>
    <submittedName>
        <fullName evidence="1">Uncharacterized protein</fullName>
    </submittedName>
</protein>